<dbReference type="RefSeq" id="XP_007387457.1">
    <property type="nucleotide sequence ID" value="XM_007387395.1"/>
</dbReference>
<keyword evidence="4" id="KW-0156">Chromatin regulator</keyword>
<keyword evidence="3" id="KW-0862">Zinc</keyword>
<proteinExistence type="predicted"/>
<dbReference type="GO" id="GO:0006325">
    <property type="term" value="P:chromatin organization"/>
    <property type="evidence" value="ECO:0007669"/>
    <property type="project" value="UniProtKB-KW"/>
</dbReference>
<keyword evidence="2" id="KW-0863">Zinc-finger</keyword>
<protein>
    <recommendedName>
        <fullName evidence="6">Zinc finger PHD-type domain-containing protein</fullName>
    </recommendedName>
</protein>
<dbReference type="SMART" id="SM00249">
    <property type="entry name" value="PHD"/>
    <property type="match status" value="1"/>
</dbReference>
<organism evidence="7 8">
    <name type="scientific">Punctularia strigosozonata (strain HHB-11173)</name>
    <name type="common">White-rot fungus</name>
    <dbReference type="NCBI Taxonomy" id="741275"/>
    <lineage>
        <taxon>Eukaryota</taxon>
        <taxon>Fungi</taxon>
        <taxon>Dikarya</taxon>
        <taxon>Basidiomycota</taxon>
        <taxon>Agaricomycotina</taxon>
        <taxon>Agaricomycetes</taxon>
        <taxon>Corticiales</taxon>
        <taxon>Punctulariaceae</taxon>
        <taxon>Punctularia</taxon>
    </lineage>
</organism>
<dbReference type="SUPFAM" id="SSF57903">
    <property type="entry name" value="FYVE/PHD zinc finger"/>
    <property type="match status" value="1"/>
</dbReference>
<feature type="compositionally biased region" description="Basic and acidic residues" evidence="5">
    <location>
        <begin position="73"/>
        <end position="94"/>
    </location>
</feature>
<keyword evidence="8" id="KW-1185">Reference proteome</keyword>
<dbReference type="InterPro" id="IPR013083">
    <property type="entry name" value="Znf_RING/FYVE/PHD"/>
</dbReference>
<dbReference type="KEGG" id="psq:PUNSTDRAFT_91924"/>
<dbReference type="PANTHER" id="PTHR46462:SF3">
    <property type="entry name" value="UPSET, ISOFORM A"/>
    <property type="match status" value="1"/>
</dbReference>
<accession>R7S554</accession>
<keyword evidence="1" id="KW-0479">Metal-binding</keyword>
<evidence type="ECO:0000256" key="1">
    <source>
        <dbReference type="ARBA" id="ARBA00022723"/>
    </source>
</evidence>
<dbReference type="Gene3D" id="3.30.40.10">
    <property type="entry name" value="Zinc/RING finger domain, C3HC4 (zinc finger)"/>
    <property type="match status" value="1"/>
</dbReference>
<reference evidence="8" key="1">
    <citation type="journal article" date="2012" name="Science">
        <title>The Paleozoic origin of enzymatic lignin decomposition reconstructed from 31 fungal genomes.</title>
        <authorList>
            <person name="Floudas D."/>
            <person name="Binder M."/>
            <person name="Riley R."/>
            <person name="Barry K."/>
            <person name="Blanchette R.A."/>
            <person name="Henrissat B."/>
            <person name="Martinez A.T."/>
            <person name="Otillar R."/>
            <person name="Spatafora J.W."/>
            <person name="Yadav J.S."/>
            <person name="Aerts A."/>
            <person name="Benoit I."/>
            <person name="Boyd A."/>
            <person name="Carlson A."/>
            <person name="Copeland A."/>
            <person name="Coutinho P.M."/>
            <person name="de Vries R.P."/>
            <person name="Ferreira P."/>
            <person name="Findley K."/>
            <person name="Foster B."/>
            <person name="Gaskell J."/>
            <person name="Glotzer D."/>
            <person name="Gorecki P."/>
            <person name="Heitman J."/>
            <person name="Hesse C."/>
            <person name="Hori C."/>
            <person name="Igarashi K."/>
            <person name="Jurgens J.A."/>
            <person name="Kallen N."/>
            <person name="Kersten P."/>
            <person name="Kohler A."/>
            <person name="Kuees U."/>
            <person name="Kumar T.K.A."/>
            <person name="Kuo A."/>
            <person name="LaButti K."/>
            <person name="Larrondo L.F."/>
            <person name="Lindquist E."/>
            <person name="Ling A."/>
            <person name="Lombard V."/>
            <person name="Lucas S."/>
            <person name="Lundell T."/>
            <person name="Martin R."/>
            <person name="McLaughlin D.J."/>
            <person name="Morgenstern I."/>
            <person name="Morin E."/>
            <person name="Murat C."/>
            <person name="Nagy L.G."/>
            <person name="Nolan M."/>
            <person name="Ohm R.A."/>
            <person name="Patyshakuliyeva A."/>
            <person name="Rokas A."/>
            <person name="Ruiz-Duenas F.J."/>
            <person name="Sabat G."/>
            <person name="Salamov A."/>
            <person name="Samejima M."/>
            <person name="Schmutz J."/>
            <person name="Slot J.C."/>
            <person name="St John F."/>
            <person name="Stenlid J."/>
            <person name="Sun H."/>
            <person name="Sun S."/>
            <person name="Syed K."/>
            <person name="Tsang A."/>
            <person name="Wiebenga A."/>
            <person name="Young D."/>
            <person name="Pisabarro A."/>
            <person name="Eastwood D.C."/>
            <person name="Martin F."/>
            <person name="Cullen D."/>
            <person name="Grigoriev I.V."/>
            <person name="Hibbett D.S."/>
        </authorList>
    </citation>
    <scope>NUCLEOTIDE SEQUENCE [LARGE SCALE GENOMIC DNA]</scope>
    <source>
        <strain evidence="8">HHB-11173 SS5</strain>
    </source>
</reference>
<feature type="compositionally biased region" description="Pro residues" evidence="5">
    <location>
        <begin position="731"/>
        <end position="740"/>
    </location>
</feature>
<feature type="region of interest" description="Disordered" evidence="5">
    <location>
        <begin position="73"/>
        <end position="177"/>
    </location>
</feature>
<dbReference type="Gene3D" id="2.170.270.10">
    <property type="entry name" value="SET domain"/>
    <property type="match status" value="1"/>
</dbReference>
<feature type="region of interest" description="Disordered" evidence="5">
    <location>
        <begin position="588"/>
        <end position="667"/>
    </location>
</feature>
<feature type="compositionally biased region" description="Basic and acidic residues" evidence="5">
    <location>
        <begin position="655"/>
        <end position="667"/>
    </location>
</feature>
<dbReference type="Proteomes" id="UP000054196">
    <property type="component" value="Unassembled WGS sequence"/>
</dbReference>
<dbReference type="GO" id="GO:0008270">
    <property type="term" value="F:zinc ion binding"/>
    <property type="evidence" value="ECO:0007669"/>
    <property type="project" value="UniProtKB-KW"/>
</dbReference>
<dbReference type="PANTHER" id="PTHR46462">
    <property type="entry name" value="UPSET, ISOFORM A"/>
    <property type="match status" value="1"/>
</dbReference>
<dbReference type="HOGENOM" id="CLU_340854_0_0_1"/>
<sequence>MEEGDGAEGYDCICRVPQEIGSFGVACDKCGRWCHGVCVGLLTAPAEDEVWRCWQCDPSTIDRVMKAQRERARLREEEANRQREREMLEREGDKVRRRGSPGVERKRKVGASDGSGAGVKRKRRSSTSVAHITPSTSWAPQTPVTTVPPPLLEPSTSRTSQQPHPATEEDHIDIDSEPWASSTYVPITSDIIPYQETRDLLKHHAQRWRGMSALEPPIEHPPDPYRYPYSTTPVDVPYSAFTNPPPTILHPGNTTHPSSTSTSARPAPYALHTAQPLPASTLITPYLSTILPSAVYLADELNGYAHTGLPRAHVHLVGPPIDVALDARGTGNQGRWVRSGCRPNAVIRPVLCNKGKGKGKERMREHAMDLDEQPAEAGAKDDKDEETLSFAVFALRDLKAHEEVILGWEWDDGCVVHKLPALIERPWTFPPHQFRRLRDQMSMIVNTLASSFTTCACGSSAKDCALNLMSSFVDSPGQVNLERMHGFPFPDTLDPRKHVEDPGGGDHIDLGPLIGRERGFRTRERVPWSGGIGGVEMVPQSAATTPYGEPEAPGGRRRHGKTNKLRSDHAISLDRGNTVNEVARAFRSMQSETVDESMLPPSLKRRKFDPSEHASPRKGKGKGKDVEEWDSSVGKAERQGYDDADEDMEDATAQPEHEKEMPPRLRKGWIRDSLDALREGTRLGSVTFDQLRDDAVGEADAWNSAADERATHSAAAASPEVITSPERSIPTPVPRSPSPAPTEDTIPPHVEASQTLAHVAPDAAHVHNHAPAITGPVLSPSTRFSNLSLDSPLAPPAPTPRSFGLASLLNPSPMPTRKPTPVAAASQSPRITT</sequence>
<evidence type="ECO:0000313" key="7">
    <source>
        <dbReference type="EMBL" id="EIN05054.1"/>
    </source>
</evidence>
<dbReference type="InterPro" id="IPR001965">
    <property type="entry name" value="Znf_PHD"/>
</dbReference>
<dbReference type="AlphaFoldDB" id="R7S554"/>
<evidence type="ECO:0000256" key="4">
    <source>
        <dbReference type="ARBA" id="ARBA00022853"/>
    </source>
</evidence>
<dbReference type="GeneID" id="18886483"/>
<evidence type="ECO:0000313" key="8">
    <source>
        <dbReference type="Proteomes" id="UP000054196"/>
    </source>
</evidence>
<dbReference type="GO" id="GO:0070210">
    <property type="term" value="C:Rpd3L-Expanded complex"/>
    <property type="evidence" value="ECO:0007669"/>
    <property type="project" value="TreeGrafter"/>
</dbReference>
<dbReference type="OrthoDB" id="79252at2759"/>
<dbReference type="GO" id="GO:0006355">
    <property type="term" value="P:regulation of DNA-templated transcription"/>
    <property type="evidence" value="ECO:0007669"/>
    <property type="project" value="TreeGrafter"/>
</dbReference>
<dbReference type="OMA" id="DIDSEPW"/>
<feature type="compositionally biased region" description="Basic residues" evidence="5">
    <location>
        <begin position="555"/>
        <end position="564"/>
    </location>
</feature>
<evidence type="ECO:0000256" key="3">
    <source>
        <dbReference type="ARBA" id="ARBA00022833"/>
    </source>
</evidence>
<feature type="domain" description="Zinc finger PHD-type" evidence="6">
    <location>
        <begin position="11"/>
        <end position="57"/>
    </location>
</feature>
<feature type="non-terminal residue" evidence="7">
    <location>
        <position position="833"/>
    </location>
</feature>
<feature type="compositionally biased region" description="Basic residues" evidence="5">
    <location>
        <begin position="95"/>
        <end position="109"/>
    </location>
</feature>
<feature type="region of interest" description="Disordered" evidence="5">
    <location>
        <begin position="704"/>
        <end position="755"/>
    </location>
</feature>
<gene>
    <name evidence="7" type="ORF">PUNSTDRAFT_91924</name>
</gene>
<feature type="region of interest" description="Disordered" evidence="5">
    <location>
        <begin position="788"/>
        <end position="833"/>
    </location>
</feature>
<name>R7S554_PUNST</name>
<dbReference type="InterPro" id="IPR046341">
    <property type="entry name" value="SET_dom_sf"/>
</dbReference>
<dbReference type="SUPFAM" id="SSF82199">
    <property type="entry name" value="SET domain"/>
    <property type="match status" value="1"/>
</dbReference>
<evidence type="ECO:0000256" key="2">
    <source>
        <dbReference type="ARBA" id="ARBA00022771"/>
    </source>
</evidence>
<evidence type="ECO:0000256" key="5">
    <source>
        <dbReference type="SAM" id="MobiDB-lite"/>
    </source>
</evidence>
<dbReference type="EMBL" id="JH687551">
    <property type="protein sequence ID" value="EIN05054.1"/>
    <property type="molecule type" value="Genomic_DNA"/>
</dbReference>
<dbReference type="GO" id="GO:0034967">
    <property type="term" value="C:Set3 complex"/>
    <property type="evidence" value="ECO:0007669"/>
    <property type="project" value="TreeGrafter"/>
</dbReference>
<feature type="compositionally biased region" description="Polar residues" evidence="5">
    <location>
        <begin position="126"/>
        <end position="139"/>
    </location>
</feature>
<dbReference type="InterPro" id="IPR011011">
    <property type="entry name" value="Znf_FYVE_PHD"/>
</dbReference>
<evidence type="ECO:0000259" key="6">
    <source>
        <dbReference type="SMART" id="SM00249"/>
    </source>
</evidence>
<dbReference type="eggNOG" id="KOG1844">
    <property type="taxonomic scope" value="Eukaryota"/>
</dbReference>
<feature type="region of interest" description="Disordered" evidence="5">
    <location>
        <begin position="531"/>
        <end position="576"/>
    </location>
</feature>